<sequence length="178" mass="18868">MAAARTLFIEKGYAETSTPEIVAAAGLTRGALYHHFTDKQALFRAVVEQESATVAAEIEAGASNETPSAIDALMEGSRAYFDAMIRPGRAKLLLLEGPAVLGRKSMDEIDAEHGARTLLEGLTEALAETNRQGLPLGPLSEMLSAAFDRAALAISEGADPRPYQEGIEALLSGLIRQS</sequence>
<keyword evidence="1" id="KW-0805">Transcription regulation</keyword>
<evidence type="ECO:0000313" key="7">
    <source>
        <dbReference type="Proteomes" id="UP000636264"/>
    </source>
</evidence>
<dbReference type="InterPro" id="IPR049484">
    <property type="entry name" value="Rv0078-like_C"/>
</dbReference>
<dbReference type="EMBL" id="BMIF01000007">
    <property type="protein sequence ID" value="GGA70284.1"/>
    <property type="molecule type" value="Genomic_DNA"/>
</dbReference>
<proteinExistence type="predicted"/>
<reference evidence="6" key="1">
    <citation type="journal article" date="2014" name="Int. J. Syst. Evol. Microbiol.">
        <title>Complete genome sequence of Corynebacterium casei LMG S-19264T (=DSM 44701T), isolated from a smear-ripened cheese.</title>
        <authorList>
            <consortium name="US DOE Joint Genome Institute (JGI-PGF)"/>
            <person name="Walter F."/>
            <person name="Albersmeier A."/>
            <person name="Kalinowski J."/>
            <person name="Ruckert C."/>
        </authorList>
    </citation>
    <scope>NUCLEOTIDE SEQUENCE</scope>
    <source>
        <strain evidence="6">CGMCC 1.15320</strain>
    </source>
</reference>
<dbReference type="GO" id="GO:0003677">
    <property type="term" value="F:DNA binding"/>
    <property type="evidence" value="ECO:0007669"/>
    <property type="project" value="UniProtKB-UniRule"/>
</dbReference>
<dbReference type="InterPro" id="IPR001647">
    <property type="entry name" value="HTH_TetR"/>
</dbReference>
<dbReference type="AlphaFoldDB" id="A0A916W6I9"/>
<keyword evidence="3" id="KW-0804">Transcription</keyword>
<dbReference type="Pfam" id="PF21351">
    <property type="entry name" value="TetR_C_41"/>
    <property type="match status" value="1"/>
</dbReference>
<dbReference type="Proteomes" id="UP000636264">
    <property type="component" value="Unassembled WGS sequence"/>
</dbReference>
<dbReference type="Pfam" id="PF00440">
    <property type="entry name" value="TetR_N"/>
    <property type="match status" value="1"/>
</dbReference>
<name>A0A916W6I9_9HYPH</name>
<dbReference type="InterPro" id="IPR009057">
    <property type="entry name" value="Homeodomain-like_sf"/>
</dbReference>
<feature type="domain" description="HTH tetR-type" evidence="5">
    <location>
        <begin position="1"/>
        <end position="54"/>
    </location>
</feature>
<dbReference type="PROSITE" id="PS50977">
    <property type="entry name" value="HTH_TETR_2"/>
    <property type="match status" value="1"/>
</dbReference>
<dbReference type="PROSITE" id="PS01081">
    <property type="entry name" value="HTH_TETR_1"/>
    <property type="match status" value="1"/>
</dbReference>
<evidence type="ECO:0000313" key="6">
    <source>
        <dbReference type="EMBL" id="GGA70284.1"/>
    </source>
</evidence>
<dbReference type="SUPFAM" id="SSF46689">
    <property type="entry name" value="Homeodomain-like"/>
    <property type="match status" value="1"/>
</dbReference>
<dbReference type="Gene3D" id="1.10.357.10">
    <property type="entry name" value="Tetracycline Repressor, domain 2"/>
    <property type="match status" value="1"/>
</dbReference>
<organism evidence="6 7">
    <name type="scientific">Nitratireductor aestuarii</name>
    <dbReference type="NCBI Taxonomy" id="1735103"/>
    <lineage>
        <taxon>Bacteria</taxon>
        <taxon>Pseudomonadati</taxon>
        <taxon>Pseudomonadota</taxon>
        <taxon>Alphaproteobacteria</taxon>
        <taxon>Hyphomicrobiales</taxon>
        <taxon>Phyllobacteriaceae</taxon>
        <taxon>Nitratireductor</taxon>
    </lineage>
</organism>
<gene>
    <name evidence="6" type="ORF">GCM10011385_25110</name>
</gene>
<keyword evidence="2 4" id="KW-0238">DNA-binding</keyword>
<dbReference type="InterPro" id="IPR023772">
    <property type="entry name" value="DNA-bd_HTH_TetR-type_CS"/>
</dbReference>
<protein>
    <submittedName>
        <fullName evidence="6">TetR family transcriptional regulator</fullName>
    </submittedName>
</protein>
<evidence type="ECO:0000256" key="4">
    <source>
        <dbReference type="PROSITE-ProRule" id="PRU00335"/>
    </source>
</evidence>
<dbReference type="PANTHER" id="PTHR47506:SF1">
    <property type="entry name" value="HTH-TYPE TRANSCRIPTIONAL REGULATOR YJDC"/>
    <property type="match status" value="1"/>
</dbReference>
<feature type="DNA-binding region" description="H-T-H motif" evidence="4">
    <location>
        <begin position="17"/>
        <end position="36"/>
    </location>
</feature>
<dbReference type="PANTHER" id="PTHR47506">
    <property type="entry name" value="TRANSCRIPTIONAL REGULATORY PROTEIN"/>
    <property type="match status" value="1"/>
</dbReference>
<evidence type="ECO:0000256" key="1">
    <source>
        <dbReference type="ARBA" id="ARBA00023015"/>
    </source>
</evidence>
<reference evidence="6" key="2">
    <citation type="submission" date="2020-09" db="EMBL/GenBank/DDBJ databases">
        <authorList>
            <person name="Sun Q."/>
            <person name="Zhou Y."/>
        </authorList>
    </citation>
    <scope>NUCLEOTIDE SEQUENCE</scope>
    <source>
        <strain evidence="6">CGMCC 1.15320</strain>
    </source>
</reference>
<evidence type="ECO:0000256" key="3">
    <source>
        <dbReference type="ARBA" id="ARBA00023163"/>
    </source>
</evidence>
<evidence type="ECO:0000259" key="5">
    <source>
        <dbReference type="PROSITE" id="PS50977"/>
    </source>
</evidence>
<keyword evidence="7" id="KW-1185">Reference proteome</keyword>
<accession>A0A916W6I9</accession>
<comment type="caution">
    <text evidence="6">The sequence shown here is derived from an EMBL/GenBank/DDBJ whole genome shotgun (WGS) entry which is preliminary data.</text>
</comment>
<evidence type="ECO:0000256" key="2">
    <source>
        <dbReference type="ARBA" id="ARBA00023125"/>
    </source>
</evidence>